<proteinExistence type="predicted"/>
<dbReference type="AlphaFoldDB" id="A0AAU7IWC3"/>
<dbReference type="InterPro" id="IPR009003">
    <property type="entry name" value="Peptidase_S1_PA"/>
</dbReference>
<protein>
    <recommendedName>
        <fullName evidence="3">Trypsin-like peptidase domain-containing protein</fullName>
    </recommendedName>
</protein>
<dbReference type="EMBL" id="CP126604">
    <property type="protein sequence ID" value="XBN38087.1"/>
    <property type="molecule type" value="Genomic_DNA"/>
</dbReference>
<dbReference type="SUPFAM" id="SSF50494">
    <property type="entry name" value="Trypsin-like serine proteases"/>
    <property type="match status" value="1"/>
</dbReference>
<accession>A0AAU7IWC3</accession>
<sequence length="288" mass="32532">MKEKIDLKNPLTKKVIGRIQTHFAICLDNTLQIEKSVNAILFPLKHESRPEQIGSGVFVNIKGEYFVFSASHVFDAIGEHELLMSCEGEERVTTFKGDRFSTARGVSGTHNDDPYDSSVFHIQDSISDNIKKLALNYDDLDRTVSDSFDHSYIVSGFYSKNSKLRNSTINCKRESFGSRELLKEDYELLGIDREWHLSLAYEKNLLKNGIFTLSPTPQGFSGGAIFKFNSFDLNKLCIKPKIERPKLSAITIEYKKEKGNIPGTLIGSRITQHLALINKYLPGLLDDC</sequence>
<dbReference type="KEGG" id="edy:F0320_12085"/>
<evidence type="ECO:0008006" key="3">
    <source>
        <dbReference type="Google" id="ProtNLM"/>
    </source>
</evidence>
<evidence type="ECO:0000313" key="1">
    <source>
        <dbReference type="EMBL" id="XBN38087.1"/>
    </source>
</evidence>
<dbReference type="RefSeq" id="WP_149323792.1">
    <property type="nucleotide sequence ID" value="NZ_CP126604.1"/>
</dbReference>
<evidence type="ECO:0000313" key="2">
    <source>
        <dbReference type="Proteomes" id="UP000323234"/>
    </source>
</evidence>
<organism evidence="1 2">
    <name type="scientific">Enterobacter dykesii</name>
    <dbReference type="NCBI Taxonomy" id="2797506"/>
    <lineage>
        <taxon>Bacteria</taxon>
        <taxon>Pseudomonadati</taxon>
        <taxon>Pseudomonadota</taxon>
        <taxon>Gammaproteobacteria</taxon>
        <taxon>Enterobacterales</taxon>
        <taxon>Enterobacteriaceae</taxon>
        <taxon>Enterobacter</taxon>
    </lineage>
</organism>
<gene>
    <name evidence="1" type="ORF">F0320_12085</name>
</gene>
<reference evidence="1" key="1">
    <citation type="submission" date="2023-05" db="EMBL/GenBank/DDBJ databases">
        <title>Complete genome sequence data from fresh produce 2nd batch.</title>
        <authorList>
            <person name="Stein M."/>
            <person name="Cho G.-S."/>
            <person name="Brinks E."/>
            <person name="Franz C.M.A.P."/>
        </authorList>
    </citation>
    <scope>NUCLEOTIDE SEQUENCE [LARGE SCALE GENOMIC DNA]</scope>
    <source>
        <strain evidence="1">E1</strain>
    </source>
</reference>
<dbReference type="Proteomes" id="UP000323234">
    <property type="component" value="Chromosome"/>
</dbReference>
<keyword evidence="2" id="KW-1185">Reference proteome</keyword>
<name>A0AAU7IWC3_9ENTR</name>